<dbReference type="PANTHER" id="PTHR40047">
    <property type="entry name" value="UPF0703 PROTEIN YCGQ"/>
    <property type="match status" value="1"/>
</dbReference>
<accession>A0A8J3W4T4</accession>
<evidence type="ECO:0000259" key="3">
    <source>
        <dbReference type="Pfam" id="PF21537"/>
    </source>
</evidence>
<evidence type="ECO:0000256" key="1">
    <source>
        <dbReference type="SAM" id="MobiDB-lite"/>
    </source>
</evidence>
<keyword evidence="2" id="KW-0812">Transmembrane</keyword>
<dbReference type="Proteomes" id="UP000616724">
    <property type="component" value="Unassembled WGS sequence"/>
</dbReference>
<evidence type="ECO:0000256" key="2">
    <source>
        <dbReference type="SAM" id="Phobius"/>
    </source>
</evidence>
<dbReference type="InterPro" id="IPR052955">
    <property type="entry name" value="UPF0703_membrane_permease"/>
</dbReference>
<dbReference type="Pfam" id="PF21537">
    <property type="entry name" value="DUF1980_C"/>
    <property type="match status" value="1"/>
</dbReference>
<name>A0A8J3W4T4_9ACTN</name>
<dbReference type="EMBL" id="BOOH01000014">
    <property type="protein sequence ID" value="GIH75181.1"/>
    <property type="molecule type" value="Genomic_DNA"/>
</dbReference>
<keyword evidence="2" id="KW-0472">Membrane</keyword>
<evidence type="ECO:0000313" key="5">
    <source>
        <dbReference type="Proteomes" id="UP000616724"/>
    </source>
</evidence>
<dbReference type="InterPro" id="IPR015402">
    <property type="entry name" value="DUF1980"/>
</dbReference>
<evidence type="ECO:0000313" key="4">
    <source>
        <dbReference type="EMBL" id="GIH75181.1"/>
    </source>
</evidence>
<keyword evidence="5" id="KW-1185">Reference proteome</keyword>
<feature type="compositionally biased region" description="Basic and acidic residues" evidence="1">
    <location>
        <begin position="62"/>
        <end position="97"/>
    </location>
</feature>
<keyword evidence="2" id="KW-1133">Transmembrane helix</keyword>
<sequence length="274" mass="29490">MNRATQNLVLILLGGAVLRISAFSATYLNYVKPGFRPFLIGAGAVLMLLGVSGLVQIWRSKGTEADDHRREDRAHGSRTEDGHDDHGQGDRGHDGHGRGGHGHAHGGPRVAWLMCLPVFAIFLIAPPALGSFAAARDDAPRPRSQALTAFTPLEGDGPVDMKIGEFIGRAWDDETRSLSGRQIRLTGFVVPSKKKGQWFVTRMQLACCAADAFALKVAVKGVPAPPADTWVEVTGAWVPHGFEKMPAGIVHPELAATDVMKIDAPAEPYEDQSY</sequence>
<feature type="domain" description="DUF1980" evidence="3">
    <location>
        <begin position="176"/>
        <end position="269"/>
    </location>
</feature>
<feature type="region of interest" description="Disordered" evidence="1">
    <location>
        <begin position="62"/>
        <end position="103"/>
    </location>
</feature>
<dbReference type="PANTHER" id="PTHR40047:SF1">
    <property type="entry name" value="UPF0703 PROTEIN YCGQ"/>
    <property type="match status" value="1"/>
</dbReference>
<proteinExistence type="predicted"/>
<dbReference type="NCBIfam" id="TIGR03943">
    <property type="entry name" value="TIGR03943 family putative permease subunit"/>
    <property type="match status" value="1"/>
</dbReference>
<organism evidence="4 5">
    <name type="scientific">Planobispora longispora</name>
    <dbReference type="NCBI Taxonomy" id="28887"/>
    <lineage>
        <taxon>Bacteria</taxon>
        <taxon>Bacillati</taxon>
        <taxon>Actinomycetota</taxon>
        <taxon>Actinomycetes</taxon>
        <taxon>Streptosporangiales</taxon>
        <taxon>Streptosporangiaceae</taxon>
        <taxon>Planobispora</taxon>
    </lineage>
</organism>
<feature type="transmembrane region" description="Helical" evidence="2">
    <location>
        <begin position="110"/>
        <end position="135"/>
    </location>
</feature>
<protein>
    <submittedName>
        <fullName evidence="4">TIGR03943 family protein</fullName>
    </submittedName>
</protein>
<feature type="transmembrane region" description="Helical" evidence="2">
    <location>
        <begin position="38"/>
        <end position="58"/>
    </location>
</feature>
<comment type="caution">
    <text evidence="4">The sequence shown here is derived from an EMBL/GenBank/DDBJ whole genome shotgun (WGS) entry which is preliminary data.</text>
</comment>
<reference evidence="4 5" key="1">
    <citation type="submission" date="2021-01" db="EMBL/GenBank/DDBJ databases">
        <title>Whole genome shotgun sequence of Planobispora longispora NBRC 13918.</title>
        <authorList>
            <person name="Komaki H."/>
            <person name="Tamura T."/>
        </authorList>
    </citation>
    <scope>NUCLEOTIDE SEQUENCE [LARGE SCALE GENOMIC DNA]</scope>
    <source>
        <strain evidence="4 5">NBRC 13918</strain>
    </source>
</reference>
<dbReference type="AlphaFoldDB" id="A0A8J3W4T4"/>
<dbReference type="InterPro" id="IPR048447">
    <property type="entry name" value="DUF1980_C"/>
</dbReference>
<gene>
    <name evidence="4" type="ORF">Plo01_16100</name>
</gene>